<dbReference type="AlphaFoldDB" id="A0AAV4ASD7"/>
<keyword evidence="3" id="KW-0808">Transferase</keyword>
<feature type="region of interest" description="Disordered" evidence="9">
    <location>
        <begin position="1"/>
        <end position="42"/>
    </location>
</feature>
<keyword evidence="7 8" id="KW-0472">Membrane</keyword>
<feature type="transmembrane region" description="Helical" evidence="8">
    <location>
        <begin position="669"/>
        <end position="694"/>
    </location>
</feature>
<dbReference type="GO" id="GO:0000030">
    <property type="term" value="F:mannosyltransferase activity"/>
    <property type="evidence" value="ECO:0007669"/>
    <property type="project" value="TreeGrafter"/>
</dbReference>
<evidence type="ECO:0000256" key="2">
    <source>
        <dbReference type="ARBA" id="ARBA00022676"/>
    </source>
</evidence>
<dbReference type="Proteomes" id="UP000735302">
    <property type="component" value="Unassembled WGS sequence"/>
</dbReference>
<feature type="region of interest" description="Disordered" evidence="9">
    <location>
        <begin position="955"/>
        <end position="987"/>
    </location>
</feature>
<keyword evidence="4 8" id="KW-0812">Transmembrane</keyword>
<feature type="region of interest" description="Disordered" evidence="9">
    <location>
        <begin position="237"/>
        <end position="259"/>
    </location>
</feature>
<evidence type="ECO:0000256" key="5">
    <source>
        <dbReference type="ARBA" id="ARBA00022824"/>
    </source>
</evidence>
<feature type="transmembrane region" description="Helical" evidence="8">
    <location>
        <begin position="446"/>
        <end position="464"/>
    </location>
</feature>
<comment type="caution">
    <text evidence="10">The sequence shown here is derived from an EMBL/GenBank/DDBJ whole genome shotgun (WGS) entry which is preliminary data.</text>
</comment>
<evidence type="ECO:0000256" key="7">
    <source>
        <dbReference type="ARBA" id="ARBA00023136"/>
    </source>
</evidence>
<feature type="compositionally biased region" description="Low complexity" evidence="9">
    <location>
        <begin position="380"/>
        <end position="403"/>
    </location>
</feature>
<keyword evidence="5 8" id="KW-0256">Endoplasmic reticulum</keyword>
<reference evidence="10 11" key="1">
    <citation type="journal article" date="2021" name="Elife">
        <title>Chloroplast acquisition without the gene transfer in kleptoplastic sea slugs, Plakobranchus ocellatus.</title>
        <authorList>
            <person name="Maeda T."/>
            <person name="Takahashi S."/>
            <person name="Yoshida T."/>
            <person name="Shimamura S."/>
            <person name="Takaki Y."/>
            <person name="Nagai Y."/>
            <person name="Toyoda A."/>
            <person name="Suzuki Y."/>
            <person name="Arimoto A."/>
            <person name="Ishii H."/>
            <person name="Satoh N."/>
            <person name="Nishiyama T."/>
            <person name="Hasebe M."/>
            <person name="Maruyama T."/>
            <person name="Minagawa J."/>
            <person name="Obokata J."/>
            <person name="Shigenobu S."/>
        </authorList>
    </citation>
    <scope>NUCLEOTIDE SEQUENCE [LARGE SCALE GENOMIC DNA]</scope>
</reference>
<accession>A0AAV4ASD7</accession>
<evidence type="ECO:0000256" key="3">
    <source>
        <dbReference type="ARBA" id="ARBA00022679"/>
    </source>
</evidence>
<dbReference type="Pfam" id="PF03901">
    <property type="entry name" value="Glyco_transf_22"/>
    <property type="match status" value="2"/>
</dbReference>
<dbReference type="PANTHER" id="PTHR22760">
    <property type="entry name" value="GLYCOSYLTRANSFERASE"/>
    <property type="match status" value="1"/>
</dbReference>
<evidence type="ECO:0000256" key="9">
    <source>
        <dbReference type="SAM" id="MobiDB-lite"/>
    </source>
</evidence>
<keyword evidence="6 8" id="KW-1133">Transmembrane helix</keyword>
<sequence>MAKQRNCRMGKPSKLSRSTSTPRGEKVESTNFLPQQSKLNSNSDVNDPCVLPTWTPLLVSLLTFAFRVHHVINPSSWWVVHPDEIFQSMEVAHSELYGYGMRPYEFNRQAKGDNLSHYELRELTLGMYALRSPIVPQYMVLVVWLVHTIGLDTSNPYLIFRLSHVAISSTLPVAVSKFALASSRDPDVASLAAILTGASAYLNVMGTHTLVNSFVSPAIFLGLAQVLKLIRTAQESPNTSLTSGKIPERERANDPYLDSATKESKCYNNMLTVGKEGAEDKLFYLKSSESTFHSETVKQNKNKRYLSDDNENNCSFKNYNAEHNSSLVNINHAQSQSAHNSKLNSSNTRKMDEVFERQIKIDTRSSVSDLGYESMESRSSRNSSTSSTNSTGTGSNNVNSSSGYTISSEDSWAKIESDRQTFIDTSPLDMGFANSLRKTAPRPQSMPFFTQAAIGCVLSLAIYIRPDSAIFGTLLLLTKIQLVRAGDLLHLKSSWFLVLGGALGLLLAAADDVFFYGSLVFSPLNWCRFNVLNGMASQLFGVSHASFYIRRIFLHNAGMVLAFLVFVTAGIVFVCSFVIIVWQNLYKDISMKEIHLYSANGWIHSEDGHHTKISNFVIPEKKMRNPLSLPHENKTDTHSLKSYILCVCLLTGLYSCMGHKEERFLHDVVVLFLVTVSETVILVINFMVTQTLLISNSYSKNSPEKHKPNKTLRVSFRLFAVGLVSFSFIAQQTLTFQACTKARTKEWVFASPASGLDTNLCLYYLSKRTDVSGVFIEHNIDAGGYTMLHRNVPLIYLLGNDYVEFTNSSLYIENRICVLCENRPDEAKKEGEDTDKIPDTYQKSSGNNTGGDKCRVGHYSITRVSDLIHKDNSQGLLAKLVGESSMYNSHMRQDDNRDFSISIKQNNCHPYKKTRYNYAIVRSGKQFLTSDFTVVYKTPSMWVWRRMDKAHTEACSHSASGSTTDGPSEELASTPAASRRVMESSADGVRNEVHKYKKSSFEATQQGERNAFVDIDSNTDNVGHLSNKNIYKDTKTSTKNHVKVEKTKHNDKNIDQSDKLGLQLNDENNFHSYSNMFLSSSKKDLIYFASSLEYEGEVLKQLGNYWQALKRFEALALITKGQDPTKETEVSILASTAFCLHRLGEHKKMQRLLKRCVTLYTRDKCLDGGRVRVFNLGQKTEA</sequence>
<organism evidence="10 11">
    <name type="scientific">Plakobranchus ocellatus</name>
    <dbReference type="NCBI Taxonomy" id="259542"/>
    <lineage>
        <taxon>Eukaryota</taxon>
        <taxon>Metazoa</taxon>
        <taxon>Spiralia</taxon>
        <taxon>Lophotrochozoa</taxon>
        <taxon>Mollusca</taxon>
        <taxon>Gastropoda</taxon>
        <taxon>Heterobranchia</taxon>
        <taxon>Euthyneura</taxon>
        <taxon>Panpulmonata</taxon>
        <taxon>Sacoglossa</taxon>
        <taxon>Placobranchoidea</taxon>
        <taxon>Plakobranchidae</taxon>
        <taxon>Plakobranchus</taxon>
    </lineage>
</organism>
<evidence type="ECO:0000313" key="11">
    <source>
        <dbReference type="Proteomes" id="UP000735302"/>
    </source>
</evidence>
<evidence type="ECO:0000256" key="1">
    <source>
        <dbReference type="ARBA" id="ARBA00004477"/>
    </source>
</evidence>
<feature type="transmembrane region" description="Helical" evidence="8">
    <location>
        <begin position="496"/>
        <end position="519"/>
    </location>
</feature>
<feature type="transmembrane region" description="Helical" evidence="8">
    <location>
        <begin position="714"/>
        <end position="736"/>
    </location>
</feature>
<feature type="region of interest" description="Disordered" evidence="9">
    <location>
        <begin position="828"/>
        <end position="849"/>
    </location>
</feature>
<feature type="transmembrane region" description="Helical" evidence="8">
    <location>
        <begin position="561"/>
        <end position="582"/>
    </location>
</feature>
<dbReference type="EMBL" id="BLXT01004148">
    <property type="protein sequence ID" value="GFO10283.1"/>
    <property type="molecule type" value="Genomic_DNA"/>
</dbReference>
<feature type="compositionally biased region" description="Polar residues" evidence="9">
    <location>
        <begin position="29"/>
        <end position="42"/>
    </location>
</feature>
<keyword evidence="11" id="KW-1185">Reference proteome</keyword>
<keyword evidence="2 8" id="KW-0328">Glycosyltransferase</keyword>
<feature type="transmembrane region" description="Helical" evidence="8">
    <location>
        <begin position="531"/>
        <end position="549"/>
    </location>
</feature>
<feature type="compositionally biased region" description="Basic and acidic residues" evidence="9">
    <location>
        <begin position="828"/>
        <end position="838"/>
    </location>
</feature>
<proteinExistence type="inferred from homology"/>
<dbReference type="EC" id="2.4.1.-" evidence="8"/>
<feature type="region of interest" description="Disordered" evidence="9">
    <location>
        <begin position="366"/>
        <end position="404"/>
    </location>
</feature>
<protein>
    <recommendedName>
        <fullName evidence="8">Mannosyltransferase</fullName>
        <ecNumber evidence="8">2.4.1.-</ecNumber>
    </recommendedName>
</protein>
<dbReference type="GO" id="GO:0005789">
    <property type="term" value="C:endoplasmic reticulum membrane"/>
    <property type="evidence" value="ECO:0007669"/>
    <property type="project" value="UniProtKB-SubCell"/>
</dbReference>
<evidence type="ECO:0000313" key="10">
    <source>
        <dbReference type="EMBL" id="GFO10283.1"/>
    </source>
</evidence>
<comment type="similarity">
    <text evidence="8">Belongs to the glycosyltransferase 22 family.</text>
</comment>
<evidence type="ECO:0000256" key="4">
    <source>
        <dbReference type="ARBA" id="ARBA00022692"/>
    </source>
</evidence>
<dbReference type="InterPro" id="IPR005599">
    <property type="entry name" value="GPI_mannosylTrfase"/>
</dbReference>
<comment type="subcellular location">
    <subcellularLocation>
        <location evidence="1 8">Endoplasmic reticulum membrane</location>
        <topology evidence="1 8">Multi-pass membrane protein</topology>
    </subcellularLocation>
</comment>
<evidence type="ECO:0000256" key="8">
    <source>
        <dbReference type="RuleBase" id="RU363075"/>
    </source>
</evidence>
<name>A0AAV4ASD7_9GAST</name>
<feature type="compositionally biased region" description="Polar residues" evidence="9">
    <location>
        <begin position="955"/>
        <end position="966"/>
    </location>
</feature>
<gene>
    <name evidence="10" type="ORF">PoB_003678800</name>
</gene>
<evidence type="ECO:0000256" key="6">
    <source>
        <dbReference type="ARBA" id="ARBA00022989"/>
    </source>
</evidence>